<keyword evidence="4" id="KW-0067">ATP-binding</keyword>
<keyword evidence="8" id="KW-1185">Reference proteome</keyword>
<dbReference type="GO" id="GO:0036297">
    <property type="term" value="P:interstrand cross-link repair"/>
    <property type="evidence" value="ECO:0007669"/>
    <property type="project" value="TreeGrafter"/>
</dbReference>
<feature type="domain" description="Helicase C-terminal" evidence="6">
    <location>
        <begin position="23"/>
        <end position="187"/>
    </location>
</feature>
<evidence type="ECO:0000256" key="2">
    <source>
        <dbReference type="ARBA" id="ARBA00022801"/>
    </source>
</evidence>
<dbReference type="AlphaFoldDB" id="A0A8K0JW23"/>
<keyword evidence="1" id="KW-0547">Nucleotide-binding</keyword>
<dbReference type="GO" id="GO:0000400">
    <property type="term" value="F:four-way junction DNA binding"/>
    <property type="evidence" value="ECO:0007669"/>
    <property type="project" value="TreeGrafter"/>
</dbReference>
<reference evidence="7" key="1">
    <citation type="submission" date="2013-04" db="EMBL/GenBank/DDBJ databases">
        <authorList>
            <person name="Qu J."/>
            <person name="Murali S.C."/>
            <person name="Bandaranaike D."/>
            <person name="Bellair M."/>
            <person name="Blankenburg K."/>
            <person name="Chao H."/>
            <person name="Dinh H."/>
            <person name="Doddapaneni H."/>
            <person name="Downs B."/>
            <person name="Dugan-Rocha S."/>
            <person name="Elkadiri S."/>
            <person name="Gnanaolivu R.D."/>
            <person name="Hernandez B."/>
            <person name="Javaid M."/>
            <person name="Jayaseelan J.C."/>
            <person name="Lee S."/>
            <person name="Li M."/>
            <person name="Ming W."/>
            <person name="Munidasa M."/>
            <person name="Muniz J."/>
            <person name="Nguyen L."/>
            <person name="Ongeri F."/>
            <person name="Osuji N."/>
            <person name="Pu L.-L."/>
            <person name="Puazo M."/>
            <person name="Qu C."/>
            <person name="Quiroz J."/>
            <person name="Raj R."/>
            <person name="Weissenberger G."/>
            <person name="Xin Y."/>
            <person name="Zou X."/>
            <person name="Han Y."/>
            <person name="Richards S."/>
            <person name="Worley K."/>
            <person name="Muzny D."/>
            <person name="Gibbs R."/>
        </authorList>
    </citation>
    <scope>NUCLEOTIDE SEQUENCE</scope>
    <source>
        <strain evidence="7">Sampled in the wild</strain>
    </source>
</reference>
<evidence type="ECO:0000259" key="6">
    <source>
        <dbReference type="PROSITE" id="PS51194"/>
    </source>
</evidence>
<keyword evidence="2" id="KW-0378">Hydrolase</keyword>
<dbReference type="CDD" id="cd18801">
    <property type="entry name" value="SF2_C_FANCM_Hef"/>
    <property type="match status" value="1"/>
</dbReference>
<dbReference type="GO" id="GO:0009378">
    <property type="term" value="F:four-way junction helicase activity"/>
    <property type="evidence" value="ECO:0007669"/>
    <property type="project" value="TreeGrafter"/>
</dbReference>
<reference evidence="7" key="2">
    <citation type="submission" date="2017-10" db="EMBL/GenBank/DDBJ databases">
        <title>Ladona fulva Genome sequencing and assembly.</title>
        <authorList>
            <person name="Murali S."/>
            <person name="Richards S."/>
            <person name="Bandaranaike D."/>
            <person name="Bellair M."/>
            <person name="Blankenburg K."/>
            <person name="Chao H."/>
            <person name="Dinh H."/>
            <person name="Doddapaneni H."/>
            <person name="Dugan-Rocha S."/>
            <person name="Elkadiri S."/>
            <person name="Gnanaolivu R."/>
            <person name="Hernandez B."/>
            <person name="Skinner E."/>
            <person name="Javaid M."/>
            <person name="Lee S."/>
            <person name="Li M."/>
            <person name="Ming W."/>
            <person name="Munidasa M."/>
            <person name="Muniz J."/>
            <person name="Nguyen L."/>
            <person name="Hughes D."/>
            <person name="Osuji N."/>
            <person name="Pu L.-L."/>
            <person name="Puazo M."/>
            <person name="Qu C."/>
            <person name="Quiroz J."/>
            <person name="Raj R."/>
            <person name="Weissenberger G."/>
            <person name="Xin Y."/>
            <person name="Zou X."/>
            <person name="Han Y."/>
            <person name="Worley K."/>
            <person name="Muzny D."/>
            <person name="Gibbs R."/>
        </authorList>
    </citation>
    <scope>NUCLEOTIDE SEQUENCE</scope>
    <source>
        <strain evidence="7">Sampled in the wild</strain>
    </source>
</reference>
<accession>A0A8K0JW23</accession>
<dbReference type="Pfam" id="PF00271">
    <property type="entry name" value="Helicase_C"/>
    <property type="match status" value="1"/>
</dbReference>
<protein>
    <recommendedName>
        <fullName evidence="6">Helicase C-terminal domain-containing protein</fullName>
    </recommendedName>
</protein>
<dbReference type="GO" id="GO:0016787">
    <property type="term" value="F:hydrolase activity"/>
    <property type="evidence" value="ECO:0007669"/>
    <property type="project" value="UniProtKB-KW"/>
</dbReference>
<feature type="region of interest" description="Disordered" evidence="5">
    <location>
        <begin position="216"/>
        <end position="261"/>
    </location>
</feature>
<feature type="compositionally biased region" description="Basic residues" evidence="5">
    <location>
        <begin position="225"/>
        <end position="245"/>
    </location>
</feature>
<dbReference type="Gene3D" id="3.40.50.300">
    <property type="entry name" value="P-loop containing nucleotide triphosphate hydrolases"/>
    <property type="match status" value="2"/>
</dbReference>
<dbReference type="PANTHER" id="PTHR14025:SF20">
    <property type="entry name" value="FANCONI ANEMIA GROUP M PROTEIN"/>
    <property type="match status" value="1"/>
</dbReference>
<gene>
    <name evidence="7" type="ORF">J437_LFUL000224</name>
</gene>
<proteinExistence type="predicted"/>
<name>A0A8K0JW23_LADFU</name>
<dbReference type="GO" id="GO:0043138">
    <property type="term" value="F:3'-5' DNA helicase activity"/>
    <property type="evidence" value="ECO:0007669"/>
    <property type="project" value="InterPro"/>
</dbReference>
<dbReference type="CDD" id="cd12091">
    <property type="entry name" value="FANCM_ID"/>
    <property type="match status" value="1"/>
</dbReference>
<dbReference type="OrthoDB" id="6513042at2759"/>
<dbReference type="SMART" id="SM00490">
    <property type="entry name" value="HELICc"/>
    <property type="match status" value="1"/>
</dbReference>
<dbReference type="PROSITE" id="PS51194">
    <property type="entry name" value="HELICASE_CTER"/>
    <property type="match status" value="1"/>
</dbReference>
<sequence>MAGAIEAKNVDRPFITSHPKMDHLKEIIMDHFEKSGESTRVMYRDPVVEICNMLMRYWPQIKPMSFVGQATTSMGFDNVPGTSKGTKGFTQKQQLQAIRGFREGGYNVLVSTCVGEEGLDIGEVDLIICYDAPHSSPLRLVQRMGRTGRKREGRVVTLVTQDWEEHKHKLGLRQKNTIVKSLMNSKMLANVLCRNNPRVLPPGVTPQCHMMPMIMPTEEEDDKKVKKGKGKGGKSKNPSKTKKSKGTTMADNGNGEEDEAHRAAGNHAICQAIRGLLRLREQSPGSRFRILALSATPGRNIPSVANVVNTLRISKLELRDEQSPDVAPYTHQRNIETVVVPIGPELSETRNEFLKILSARANFRNNSQGFSFHDRGLIEGDFALAITLSHALGLLLTHGQRTFMNFLQGTLDGDRGTQILKSKLNSDLFLPPLLSNLKKKFGAADSMLQPAPDVSLSEVTNKV</sequence>
<evidence type="ECO:0000313" key="8">
    <source>
        <dbReference type="Proteomes" id="UP000792457"/>
    </source>
</evidence>
<dbReference type="PANTHER" id="PTHR14025">
    <property type="entry name" value="FANCONI ANEMIA GROUP M FANCM FAMILY MEMBER"/>
    <property type="match status" value="1"/>
</dbReference>
<dbReference type="GO" id="GO:0045003">
    <property type="term" value="P:double-strand break repair via synthesis-dependent strand annealing"/>
    <property type="evidence" value="ECO:0007669"/>
    <property type="project" value="TreeGrafter"/>
</dbReference>
<organism evidence="7 8">
    <name type="scientific">Ladona fulva</name>
    <name type="common">Scarce chaser dragonfly</name>
    <name type="synonym">Libellula fulva</name>
    <dbReference type="NCBI Taxonomy" id="123851"/>
    <lineage>
        <taxon>Eukaryota</taxon>
        <taxon>Metazoa</taxon>
        <taxon>Ecdysozoa</taxon>
        <taxon>Arthropoda</taxon>
        <taxon>Hexapoda</taxon>
        <taxon>Insecta</taxon>
        <taxon>Pterygota</taxon>
        <taxon>Palaeoptera</taxon>
        <taxon>Odonata</taxon>
        <taxon>Epiprocta</taxon>
        <taxon>Anisoptera</taxon>
        <taxon>Libelluloidea</taxon>
        <taxon>Libellulidae</taxon>
        <taxon>Ladona</taxon>
    </lineage>
</organism>
<dbReference type="SUPFAM" id="SSF52540">
    <property type="entry name" value="P-loop containing nucleoside triphosphate hydrolases"/>
    <property type="match status" value="1"/>
</dbReference>
<dbReference type="InterPro" id="IPR027417">
    <property type="entry name" value="P-loop_NTPase"/>
</dbReference>
<evidence type="ECO:0000256" key="3">
    <source>
        <dbReference type="ARBA" id="ARBA00022806"/>
    </source>
</evidence>
<dbReference type="GO" id="GO:0005524">
    <property type="term" value="F:ATP binding"/>
    <property type="evidence" value="ECO:0007669"/>
    <property type="project" value="UniProtKB-KW"/>
</dbReference>
<dbReference type="EMBL" id="KZ308147">
    <property type="protein sequence ID" value="KAG8222930.1"/>
    <property type="molecule type" value="Genomic_DNA"/>
</dbReference>
<dbReference type="InterPro" id="IPR001650">
    <property type="entry name" value="Helicase_C-like"/>
</dbReference>
<evidence type="ECO:0000313" key="7">
    <source>
        <dbReference type="EMBL" id="KAG8222930.1"/>
    </source>
</evidence>
<evidence type="ECO:0000256" key="4">
    <source>
        <dbReference type="ARBA" id="ARBA00022840"/>
    </source>
</evidence>
<evidence type="ECO:0000256" key="1">
    <source>
        <dbReference type="ARBA" id="ARBA00022741"/>
    </source>
</evidence>
<dbReference type="InterPro" id="IPR039686">
    <property type="entry name" value="FANCM/Mph1-like_ID"/>
</dbReference>
<evidence type="ECO:0000256" key="5">
    <source>
        <dbReference type="SAM" id="MobiDB-lite"/>
    </source>
</evidence>
<comment type="caution">
    <text evidence="7">The sequence shown here is derived from an EMBL/GenBank/DDBJ whole genome shotgun (WGS) entry which is preliminary data.</text>
</comment>
<dbReference type="Proteomes" id="UP000792457">
    <property type="component" value="Unassembled WGS sequence"/>
</dbReference>
<keyword evidence="3" id="KW-0347">Helicase</keyword>